<evidence type="ECO:0008006" key="3">
    <source>
        <dbReference type="Google" id="ProtNLM"/>
    </source>
</evidence>
<keyword evidence="2" id="KW-1185">Reference proteome</keyword>
<dbReference type="EMBL" id="JBEPTQ010000002">
    <property type="protein sequence ID" value="MET4721638.1"/>
    <property type="molecule type" value="Genomic_DNA"/>
</dbReference>
<proteinExistence type="predicted"/>
<evidence type="ECO:0000313" key="1">
    <source>
        <dbReference type="EMBL" id="MET4721638.1"/>
    </source>
</evidence>
<sequence>MMPRFFVGMLARVANSWSVAVLFEVLRTALDHLADFEAPGFTCP</sequence>
<name>A0ABV2RXI1_BRAJP</name>
<gene>
    <name evidence="1" type="ORF">ABIF63_005744</name>
</gene>
<dbReference type="Proteomes" id="UP001549291">
    <property type="component" value="Unassembled WGS sequence"/>
</dbReference>
<protein>
    <recommendedName>
        <fullName evidence="3">Transposase</fullName>
    </recommendedName>
</protein>
<organism evidence="1 2">
    <name type="scientific">Bradyrhizobium japonicum</name>
    <dbReference type="NCBI Taxonomy" id="375"/>
    <lineage>
        <taxon>Bacteria</taxon>
        <taxon>Pseudomonadati</taxon>
        <taxon>Pseudomonadota</taxon>
        <taxon>Alphaproteobacteria</taxon>
        <taxon>Hyphomicrobiales</taxon>
        <taxon>Nitrobacteraceae</taxon>
        <taxon>Bradyrhizobium</taxon>
    </lineage>
</organism>
<accession>A0ABV2RXI1</accession>
<evidence type="ECO:0000313" key="2">
    <source>
        <dbReference type="Proteomes" id="UP001549291"/>
    </source>
</evidence>
<comment type="caution">
    <text evidence="1">The sequence shown here is derived from an EMBL/GenBank/DDBJ whole genome shotgun (WGS) entry which is preliminary data.</text>
</comment>
<reference evidence="1 2" key="1">
    <citation type="submission" date="2024-06" db="EMBL/GenBank/DDBJ databases">
        <title>Genomic Encyclopedia of Type Strains, Phase V (KMG-V): Genome sequencing to study the core and pangenomes of soil and plant-associated prokaryotes.</title>
        <authorList>
            <person name="Whitman W."/>
        </authorList>
    </citation>
    <scope>NUCLEOTIDE SEQUENCE [LARGE SCALE GENOMIC DNA]</scope>
    <source>
        <strain evidence="1 2">USDA 160</strain>
    </source>
</reference>
<dbReference type="RefSeq" id="WP_259195138.1">
    <property type="nucleotide sequence ID" value="NZ_CP066351.1"/>
</dbReference>